<sequence>MERVDYQSLIIQDLVNLDAKGELNKSPWYQRRSVWLPSQKSYLLNTIFEKKPIPALYLRHSIDLDKGISIKEVVDGQQRTRALLEFYDNKFTARHPEHQNKIKFSDLKNSQKESFLLTAIPVGFLLGATDSDVIDIFARINSVSKTLNSQEKRNANFSGEFKQLSVSEATARTEFWKEYKIFSANSIARMDEVQFTSDVIMNIAEPLSSYSAGKLTKYYEKHDDDFPKRDDVQKKLIRIFDTLVSIKPEVIRDTIFNRSPILFSLIISLDNIKKHSIEKIESGLIEIDLRFDSDIPVSKREKEDIDFYNACSATTQSLENRKTRVNYITKYIS</sequence>
<keyword evidence="3" id="KW-1185">Reference proteome</keyword>
<dbReference type="InterPro" id="IPR004919">
    <property type="entry name" value="GmrSD_N"/>
</dbReference>
<organism evidence="2 3">
    <name type="scientific">Mariniflexile litorale</name>
    <dbReference type="NCBI Taxonomy" id="3045158"/>
    <lineage>
        <taxon>Bacteria</taxon>
        <taxon>Pseudomonadati</taxon>
        <taxon>Bacteroidota</taxon>
        <taxon>Flavobacteriia</taxon>
        <taxon>Flavobacteriales</taxon>
        <taxon>Flavobacteriaceae</taxon>
        <taxon>Mariniflexile</taxon>
    </lineage>
</organism>
<evidence type="ECO:0000313" key="2">
    <source>
        <dbReference type="EMBL" id="XBL15828.1"/>
    </source>
</evidence>
<evidence type="ECO:0000259" key="1">
    <source>
        <dbReference type="Pfam" id="PF03235"/>
    </source>
</evidence>
<dbReference type="PANTHER" id="PTHR39639:SF1">
    <property type="entry name" value="DUF262 DOMAIN-CONTAINING PROTEIN"/>
    <property type="match status" value="1"/>
</dbReference>
<protein>
    <submittedName>
        <fullName evidence="2">DUF262 domain-containing protein</fullName>
    </submittedName>
</protein>
<name>A0AAU7EKX1_9FLAO</name>
<dbReference type="KEGG" id="mlil:QLS71_007375"/>
<accession>A0AAU7EKX1</accession>
<feature type="domain" description="GmrSD restriction endonucleases N-terminal" evidence="1">
    <location>
        <begin position="12"/>
        <end position="157"/>
    </location>
</feature>
<reference evidence="2" key="1">
    <citation type="submission" date="2024-04" db="EMBL/GenBank/DDBJ databases">
        <title>Mariniflexile litorale, isolated from the shallow sediments of the Sea of Japan.</title>
        <authorList>
            <person name="Romanenko L."/>
            <person name="Isaeva M."/>
        </authorList>
    </citation>
    <scope>NUCLEOTIDE SEQUENCE [LARGE SCALE GENOMIC DNA]</scope>
    <source>
        <strain evidence="2">KMM 9835</strain>
    </source>
</reference>
<dbReference type="Pfam" id="PF03235">
    <property type="entry name" value="GmrSD_N"/>
    <property type="match status" value="1"/>
</dbReference>
<gene>
    <name evidence="2" type="ORF">QLS71_007375</name>
</gene>
<evidence type="ECO:0000313" key="3">
    <source>
        <dbReference type="Proteomes" id="UP001224325"/>
    </source>
</evidence>
<dbReference type="RefSeq" id="WP_308991674.1">
    <property type="nucleotide sequence ID" value="NZ_CP155618.1"/>
</dbReference>
<dbReference type="Proteomes" id="UP001224325">
    <property type="component" value="Chromosome"/>
</dbReference>
<dbReference type="EMBL" id="CP155618">
    <property type="protein sequence ID" value="XBL15828.1"/>
    <property type="molecule type" value="Genomic_DNA"/>
</dbReference>
<proteinExistence type="predicted"/>
<dbReference type="PANTHER" id="PTHR39639">
    <property type="entry name" value="CHROMOSOME 16, WHOLE GENOME SHOTGUN SEQUENCE"/>
    <property type="match status" value="1"/>
</dbReference>
<dbReference type="AlphaFoldDB" id="A0AAU7EKX1"/>